<dbReference type="Proteomes" id="UP000757232">
    <property type="component" value="Unassembled WGS sequence"/>
</dbReference>
<organism evidence="1 2">
    <name type="scientific">Sanghuangporus baumii</name>
    <name type="common">Phellinus baumii</name>
    <dbReference type="NCBI Taxonomy" id="108892"/>
    <lineage>
        <taxon>Eukaryota</taxon>
        <taxon>Fungi</taxon>
        <taxon>Dikarya</taxon>
        <taxon>Basidiomycota</taxon>
        <taxon>Agaricomycotina</taxon>
        <taxon>Agaricomycetes</taxon>
        <taxon>Hymenochaetales</taxon>
        <taxon>Hymenochaetaceae</taxon>
        <taxon>Sanghuangporus</taxon>
    </lineage>
</organism>
<sequence>MVAVFDWSTDLYLGLCTVKDRQPFAMAMLVLPGSTPRQVLKPAFNYNFPLSPCCLPEKTMLIVRLPRSSRAFFLNGAKFEWRRLREDQLNYDLYHAPQNQNGPGVRIASFRTVDQATPLGPAHGFLQYNFVQPALLLEALLALSLNRWLDMHAM</sequence>
<keyword evidence="2" id="KW-1185">Reference proteome</keyword>
<evidence type="ECO:0000313" key="1">
    <source>
        <dbReference type="EMBL" id="OCB84348.1"/>
    </source>
</evidence>
<dbReference type="EMBL" id="LNZH02000216">
    <property type="protein sequence ID" value="OCB84348.1"/>
    <property type="molecule type" value="Genomic_DNA"/>
</dbReference>
<accession>A0A9Q5N4F0</accession>
<dbReference type="AlphaFoldDB" id="A0A9Q5N4F0"/>
<evidence type="ECO:0000313" key="2">
    <source>
        <dbReference type="Proteomes" id="UP000757232"/>
    </source>
</evidence>
<comment type="caution">
    <text evidence="1">The sequence shown here is derived from an EMBL/GenBank/DDBJ whole genome shotgun (WGS) entry which is preliminary data.</text>
</comment>
<gene>
    <name evidence="1" type="ORF">A7U60_g9028</name>
</gene>
<name>A0A9Q5N4F0_SANBA</name>
<reference evidence="1" key="1">
    <citation type="submission" date="2016-06" db="EMBL/GenBank/DDBJ databases">
        <title>Draft Genome sequence of the fungus Inonotus baumii.</title>
        <authorList>
            <person name="Zhu H."/>
            <person name="Lin W."/>
        </authorList>
    </citation>
    <scope>NUCLEOTIDE SEQUENCE</scope>
    <source>
        <strain evidence="1">821</strain>
    </source>
</reference>
<protein>
    <submittedName>
        <fullName evidence="1">Uncharacterized protein</fullName>
    </submittedName>
</protein>
<proteinExistence type="predicted"/>
<dbReference type="OrthoDB" id="3183898at2759"/>